<dbReference type="InterPro" id="IPR045175">
    <property type="entry name" value="M28_fam"/>
</dbReference>
<dbReference type="Pfam" id="PF04389">
    <property type="entry name" value="Peptidase_M28"/>
    <property type="match status" value="1"/>
</dbReference>
<dbReference type="GO" id="GO:0008235">
    <property type="term" value="F:metalloexopeptidase activity"/>
    <property type="evidence" value="ECO:0007669"/>
    <property type="project" value="InterPro"/>
</dbReference>
<name>J9H0X3_9ZZZZ</name>
<comment type="caution">
    <text evidence="2">The sequence shown here is derived from an EMBL/GenBank/DDBJ whole genome shotgun (WGS) entry which is preliminary data.</text>
</comment>
<protein>
    <submittedName>
        <fullName evidence="2">Peptidase, M28 family</fullName>
    </submittedName>
</protein>
<reference evidence="2" key="1">
    <citation type="journal article" date="2012" name="PLoS ONE">
        <title>Gene sets for utilization of primary and secondary nutrition supplies in the distal gut of endangered iberian lynx.</title>
        <authorList>
            <person name="Alcaide M."/>
            <person name="Messina E."/>
            <person name="Richter M."/>
            <person name="Bargiela R."/>
            <person name="Peplies J."/>
            <person name="Huws S.A."/>
            <person name="Newbold C.J."/>
            <person name="Golyshin P.N."/>
            <person name="Simon M.A."/>
            <person name="Lopez G."/>
            <person name="Yakimov M.M."/>
            <person name="Ferrer M."/>
        </authorList>
    </citation>
    <scope>NUCLEOTIDE SEQUENCE</scope>
</reference>
<evidence type="ECO:0000259" key="1">
    <source>
        <dbReference type="Pfam" id="PF04389"/>
    </source>
</evidence>
<gene>
    <name evidence="2" type="ORF">EVA_04868</name>
</gene>
<dbReference type="PANTHER" id="PTHR12147">
    <property type="entry name" value="METALLOPEPTIDASE M28 FAMILY MEMBER"/>
    <property type="match status" value="1"/>
</dbReference>
<sequence length="341" mass="38381">MKRHLLIAALLALFAGHLNAAAPRNKKVTPEQKGVESINRATAEAHIGFLACDELEGREAGWKGGRIAGNYIISCLKQLGIQPLYTDYVEPFDVYHAERQVRGQRWQVEPDSIAKLKNKVHQKLALRNILGKIEGKNPNEIVIIGAHYDHIGYDPMLDGDQIYNGADDNASGVQAVLQVARAFLATGEKPERTVIFAFWDGEEKGLLGSRYFAMNYPDIKKVKGYLNYDMIGRNNNEANPSHVVYFYTAANQAFGDWLKKDIETYRLQLSPDYRAWDNPVGGSDNGTFAKLGIPIIWYHTDAHPDYHLPGDETAKINWMKVVDITKASFLAMWKLANEKNY</sequence>
<dbReference type="AlphaFoldDB" id="J9H0X3"/>
<dbReference type="GO" id="GO:0006508">
    <property type="term" value="P:proteolysis"/>
    <property type="evidence" value="ECO:0007669"/>
    <property type="project" value="InterPro"/>
</dbReference>
<organism evidence="2">
    <name type="scientific">gut metagenome</name>
    <dbReference type="NCBI Taxonomy" id="749906"/>
    <lineage>
        <taxon>unclassified sequences</taxon>
        <taxon>metagenomes</taxon>
        <taxon>organismal metagenomes</taxon>
    </lineage>
</organism>
<dbReference type="Gene3D" id="3.40.630.10">
    <property type="entry name" value="Zn peptidases"/>
    <property type="match status" value="1"/>
</dbReference>
<dbReference type="PANTHER" id="PTHR12147:SF26">
    <property type="entry name" value="PEPTIDASE M28 DOMAIN-CONTAINING PROTEIN"/>
    <property type="match status" value="1"/>
</dbReference>
<dbReference type="EMBL" id="AMCI01000996">
    <property type="protein sequence ID" value="EJX07000.1"/>
    <property type="molecule type" value="Genomic_DNA"/>
</dbReference>
<proteinExistence type="predicted"/>
<dbReference type="SUPFAM" id="SSF53187">
    <property type="entry name" value="Zn-dependent exopeptidases"/>
    <property type="match status" value="1"/>
</dbReference>
<evidence type="ECO:0000313" key="2">
    <source>
        <dbReference type="EMBL" id="EJX07000.1"/>
    </source>
</evidence>
<feature type="domain" description="Peptidase M28" evidence="1">
    <location>
        <begin position="128"/>
        <end position="327"/>
    </location>
</feature>
<accession>J9H0X3</accession>
<dbReference type="InterPro" id="IPR007484">
    <property type="entry name" value="Peptidase_M28"/>
</dbReference>